<gene>
    <name evidence="1" type="ORF">HPULCUR_004107</name>
</gene>
<organism evidence="1 2">
    <name type="scientific">Helicostylum pulchrum</name>
    <dbReference type="NCBI Taxonomy" id="562976"/>
    <lineage>
        <taxon>Eukaryota</taxon>
        <taxon>Fungi</taxon>
        <taxon>Fungi incertae sedis</taxon>
        <taxon>Mucoromycota</taxon>
        <taxon>Mucoromycotina</taxon>
        <taxon>Mucoromycetes</taxon>
        <taxon>Mucorales</taxon>
        <taxon>Mucorineae</taxon>
        <taxon>Mucoraceae</taxon>
        <taxon>Helicostylum</taxon>
    </lineage>
</organism>
<accession>A0ABP9XV81</accession>
<name>A0ABP9XV81_9FUNG</name>
<evidence type="ECO:0000313" key="2">
    <source>
        <dbReference type="Proteomes" id="UP001476247"/>
    </source>
</evidence>
<dbReference type="Proteomes" id="UP001476247">
    <property type="component" value="Unassembled WGS sequence"/>
</dbReference>
<reference evidence="1 2" key="1">
    <citation type="submission" date="2024-04" db="EMBL/GenBank/DDBJ databases">
        <title>genome sequences of Mucor flavus KT1a and Helicostylum pulchrum KT1b strains isolation_sourced from the surface of a dry-aged beef.</title>
        <authorList>
            <person name="Toyotome T."/>
            <person name="Hosono M."/>
            <person name="Torimaru M."/>
            <person name="Fukuda K."/>
            <person name="Mikami N."/>
        </authorList>
    </citation>
    <scope>NUCLEOTIDE SEQUENCE [LARGE SCALE GENOMIC DNA]</scope>
    <source>
        <strain evidence="1 2">KT1b</strain>
    </source>
</reference>
<proteinExistence type="predicted"/>
<keyword evidence="2" id="KW-1185">Reference proteome</keyword>
<sequence length="85" mass="9897">MYIWTVPPQTNVPKDYQILFSATYHPKTQKVYYIGGSYYNSTSDSLYNSFLTYARTFNTVNGIWSRESIEGDAPSQREQHTTTLR</sequence>
<comment type="caution">
    <text evidence="1">The sequence shown here is derived from an EMBL/GenBank/DDBJ whole genome shotgun (WGS) entry which is preliminary data.</text>
</comment>
<dbReference type="EMBL" id="BAABUJ010000010">
    <property type="protein sequence ID" value="GAA5798702.1"/>
    <property type="molecule type" value="Genomic_DNA"/>
</dbReference>
<evidence type="ECO:0000313" key="1">
    <source>
        <dbReference type="EMBL" id="GAA5798702.1"/>
    </source>
</evidence>
<protein>
    <submittedName>
        <fullName evidence="1">Uncharacterized protein</fullName>
    </submittedName>
</protein>